<sequence>MTTSAELDLATVVVVPGGEASTTLTVRNDSEIVEAYEFEVAGECAPWTTVEPARLSLYPGTSEAVTLTLRPPRSPRVHAGETPLAVRVVPAERPELAVVPETTVFVAPFGQISAVLSPRRRRAWRTGRYRVLLRNEGNSPVTIGLSTTDPEEELRFAFSRPRTSLEPGVETETRLRMRIHKLIWFGKPVTKPFRLVADPVPEPDFEEEPPRPQEIDGELVQLTVLPRWLLALLALLLALVIAWFALVRPAVQSAAREAAGDQTQDLVRAGQLAPGPSAPGGAGSPNAPGGQAGGQGQGGTGAQQGTVAGSGQQSSGTIEVRTNGGARTVGTYTVPAGKMFLITDLVIANFQGDEGVLTIVFGDRPVTTIALETFRNQDYHWVTPIEIPGNATVAADVTCTKPGTPASGRQAPNCVELLNVSGDLRDIKR</sequence>
<accession>A0ABW5FMV3</accession>
<dbReference type="EMBL" id="JBHUKR010000006">
    <property type="protein sequence ID" value="MFD2416373.1"/>
    <property type="molecule type" value="Genomic_DNA"/>
</dbReference>
<feature type="region of interest" description="Disordered" evidence="1">
    <location>
        <begin position="270"/>
        <end position="322"/>
    </location>
</feature>
<feature type="compositionally biased region" description="Low complexity" evidence="1">
    <location>
        <begin position="303"/>
        <end position="317"/>
    </location>
</feature>
<keyword evidence="4" id="KW-1185">Reference proteome</keyword>
<keyword evidence="2" id="KW-0472">Membrane</keyword>
<evidence type="ECO:0000256" key="1">
    <source>
        <dbReference type="SAM" id="MobiDB-lite"/>
    </source>
</evidence>
<protein>
    <submittedName>
        <fullName evidence="3">Hydrolytic protein</fullName>
    </submittedName>
</protein>
<comment type="caution">
    <text evidence="3">The sequence shown here is derived from an EMBL/GenBank/DDBJ whole genome shotgun (WGS) entry which is preliminary data.</text>
</comment>
<name>A0ABW5FMV3_9PSEU</name>
<keyword evidence="2" id="KW-1133">Transmembrane helix</keyword>
<dbReference type="RefSeq" id="WP_378263101.1">
    <property type="nucleotide sequence ID" value="NZ_JBHUKR010000006.1"/>
</dbReference>
<feature type="compositionally biased region" description="Gly residues" evidence="1">
    <location>
        <begin position="290"/>
        <end position="302"/>
    </location>
</feature>
<evidence type="ECO:0000256" key="2">
    <source>
        <dbReference type="SAM" id="Phobius"/>
    </source>
</evidence>
<organism evidence="3 4">
    <name type="scientific">Amycolatopsis pigmentata</name>
    <dbReference type="NCBI Taxonomy" id="450801"/>
    <lineage>
        <taxon>Bacteria</taxon>
        <taxon>Bacillati</taxon>
        <taxon>Actinomycetota</taxon>
        <taxon>Actinomycetes</taxon>
        <taxon>Pseudonocardiales</taxon>
        <taxon>Pseudonocardiaceae</taxon>
        <taxon>Amycolatopsis</taxon>
    </lineage>
</organism>
<dbReference type="Proteomes" id="UP001597417">
    <property type="component" value="Unassembled WGS sequence"/>
</dbReference>
<proteinExistence type="predicted"/>
<gene>
    <name evidence="3" type="ORF">ACFSXZ_08525</name>
</gene>
<evidence type="ECO:0000313" key="3">
    <source>
        <dbReference type="EMBL" id="MFD2416373.1"/>
    </source>
</evidence>
<keyword evidence="2" id="KW-0812">Transmembrane</keyword>
<reference evidence="4" key="1">
    <citation type="journal article" date="2019" name="Int. J. Syst. Evol. Microbiol.">
        <title>The Global Catalogue of Microorganisms (GCM) 10K type strain sequencing project: providing services to taxonomists for standard genome sequencing and annotation.</title>
        <authorList>
            <consortium name="The Broad Institute Genomics Platform"/>
            <consortium name="The Broad Institute Genome Sequencing Center for Infectious Disease"/>
            <person name="Wu L."/>
            <person name="Ma J."/>
        </authorList>
    </citation>
    <scope>NUCLEOTIDE SEQUENCE [LARGE SCALE GENOMIC DNA]</scope>
    <source>
        <strain evidence="4">CGMCC 4.7645</strain>
    </source>
</reference>
<feature type="transmembrane region" description="Helical" evidence="2">
    <location>
        <begin position="228"/>
        <end position="247"/>
    </location>
</feature>
<evidence type="ECO:0000313" key="4">
    <source>
        <dbReference type="Proteomes" id="UP001597417"/>
    </source>
</evidence>